<reference evidence="1 2" key="1">
    <citation type="journal article" date="2011" name="Stand. Genomic Sci.">
        <title>Complete genome sequence of the gliding freshwater bacterium Fluviicola taffensis type strain (RW262).</title>
        <authorList>
            <person name="Woyke T."/>
            <person name="Chertkov O."/>
            <person name="Lapidus A."/>
            <person name="Nolan M."/>
            <person name="Lucas S."/>
            <person name="Del Rio T.G."/>
            <person name="Tice H."/>
            <person name="Cheng J.F."/>
            <person name="Tapia R."/>
            <person name="Han C."/>
            <person name="Goodwin L."/>
            <person name="Pitluck S."/>
            <person name="Liolios K."/>
            <person name="Pagani I."/>
            <person name="Ivanova N."/>
            <person name="Huntemann M."/>
            <person name="Mavromatis K."/>
            <person name="Mikhailova N."/>
            <person name="Pati A."/>
            <person name="Chen A."/>
            <person name="Palaniappan K."/>
            <person name="Land M."/>
            <person name="Hauser L."/>
            <person name="Brambilla E.M."/>
            <person name="Rohde M."/>
            <person name="Mwirichia R."/>
            <person name="Sikorski J."/>
            <person name="Tindall B.J."/>
            <person name="Goker M."/>
            <person name="Bristow J."/>
            <person name="Eisen J.A."/>
            <person name="Markowitz V."/>
            <person name="Hugenholtz P."/>
            <person name="Klenk H.P."/>
            <person name="Kyrpides N.C."/>
        </authorList>
    </citation>
    <scope>NUCLEOTIDE SEQUENCE [LARGE SCALE GENOMIC DNA]</scope>
    <source>
        <strain evidence="2">DSM 16823 / RW262 / RW262</strain>
    </source>
</reference>
<dbReference type="RefSeq" id="WP_013685831.1">
    <property type="nucleotide sequence ID" value="NC_015321.1"/>
</dbReference>
<name>F2I9R3_FLUTR</name>
<organism evidence="1 2">
    <name type="scientific">Fluviicola taffensis (strain DSM 16823 / NCIMB 13979 / RW262)</name>
    <dbReference type="NCBI Taxonomy" id="755732"/>
    <lineage>
        <taxon>Bacteria</taxon>
        <taxon>Pseudomonadati</taxon>
        <taxon>Bacteroidota</taxon>
        <taxon>Flavobacteriia</taxon>
        <taxon>Flavobacteriales</taxon>
        <taxon>Crocinitomicaceae</taxon>
        <taxon>Fluviicola</taxon>
    </lineage>
</organism>
<evidence type="ECO:0000313" key="1">
    <source>
        <dbReference type="EMBL" id="AEA43059.1"/>
    </source>
</evidence>
<accession>F2I9R3</accession>
<dbReference type="eggNOG" id="ENOG502ZAA2">
    <property type="taxonomic scope" value="Bacteria"/>
</dbReference>
<evidence type="ECO:0000313" key="2">
    <source>
        <dbReference type="Proteomes" id="UP000007463"/>
    </source>
</evidence>
<reference evidence="2" key="2">
    <citation type="submission" date="2011-02" db="EMBL/GenBank/DDBJ databases">
        <title>The complete genome of Fluviicola taffensis DSM 16823.</title>
        <authorList>
            <consortium name="US DOE Joint Genome Institute (JGI-PGF)"/>
            <person name="Lucas S."/>
            <person name="Copeland A."/>
            <person name="Lapidus A."/>
            <person name="Bruce D."/>
            <person name="Goodwin L."/>
            <person name="Pitluck S."/>
            <person name="Kyrpides N."/>
            <person name="Mavromatis K."/>
            <person name="Ivanova N."/>
            <person name="Mikhailova N."/>
            <person name="Pagani I."/>
            <person name="Chertkov O."/>
            <person name="Detter J.C."/>
            <person name="Han C."/>
            <person name="Tapia R."/>
            <person name="Land M."/>
            <person name="Hauser L."/>
            <person name="Markowitz V."/>
            <person name="Cheng J.-F."/>
            <person name="Hugenholtz P."/>
            <person name="Woyke T."/>
            <person name="Wu D."/>
            <person name="Tindall B."/>
            <person name="Pomrenke H.G."/>
            <person name="Brambilla E."/>
            <person name="Klenk H.-P."/>
            <person name="Eisen J.A."/>
        </authorList>
    </citation>
    <scope>NUCLEOTIDE SEQUENCE [LARGE SCALE GENOMIC DNA]</scope>
    <source>
        <strain evidence="2">DSM 16823 / RW262 / RW262</strain>
    </source>
</reference>
<dbReference type="SUPFAM" id="SSF52540">
    <property type="entry name" value="P-loop containing nucleoside triphosphate hydrolases"/>
    <property type="match status" value="1"/>
</dbReference>
<dbReference type="HOGENOM" id="CLU_006579_1_0_10"/>
<dbReference type="OrthoDB" id="8910972at2"/>
<sequence>MNINEIDIKHIEHLTDIQLSKLLHTLLQIELQKNDIQGSVLVPFNITTGDGGDDGRVQWDGGIESTKWLKQRFCIFQNKATTLGPTACYEEILKPKIEVGGIVQPRQLKDRVEELIDSDGCYILFTNKNLNSELKAERILNFRRAIEDSGKPNFDTIQIEVYDSNTIKDWVNENISTVTLVQGFNDISRPGFRTWDEWQASLIGSEVSFKTNEKTIQNINAIIDSVKSKKPIRIIGHSGIGKTRLVLEAFRSENDVIEALRKQTVYFEIGINGELKDIANYITSHTRQNGILVVDSCDETAHTVLSGLVKTMGEFSLITIDIASETQESQSFKVDRINQKDIVREIIKEMLGESHGQSDIDYLNNVCEGYPWMAVRFCKTIKETGIDDFTSILPREFIVKLLFNGIDENRIEYNVIRACAVFSTFGFLDDELRPILDTVQQKNLEDQSEFIRTNVYSGQQVTSEEFYEICKKYKDKDIIEKRGTQYMVKPTTLAITLATDWLSNTPPAKIESILTTLKGAPLAEKFVERLKDLDQADKAQQIVQDLWGPNSPFGTAEVLNTSWGSLLFRYVVEVNPIATSKALQNAFGQMNKQEISQIIEGRRNLVWSLEKLCFRKDAFPIAAKILMIFAVSENETWGNNATNQFIQLFQLALSGTEANLQERLEVIKYGLSKKDSDFNRIIVLALGRSLFNNNYTRMGGADQQGSGPRLRDNEPIWSEVLEFWQQSITILLDIALNDELNKKLAKEKLVQSFRTLIRDGEVDLVVKIVTKIQQNSSDLWGDALNALKSTIQFEKLNFETLQKVELVINSLKSEDIKDQLFLCVTEPEWFQLEKYDKESLIDRPRINAEKLANRLINEKEEWLSYLPNLLQGEQRQAFNFGRELGKIYPESERSGFINFAFESLDTISEEKRNIELIGGFIVGADNDKISSEVLEKVLSNLSFNRYAFYLMRLLDASLKDLNRLFEIIDGKEITVGYFKSFQYGRALEHLLAEETIELCKRIAQFGNEGRWTALSLIFMYSYSNEDNWKKCKDYVKELISSDNMIVNEDGGVGMESYHWSNCVEKLLNESEDIIFAEIIANQILEFCSVRSYNYSMETYIRIVISILIEKYFNSSWPILGKGLIGNSLTFLHLKNLLGPRNGSWEHPSKLFTDEHNVQILQWMRENKETAPKRIANMMPLLEKDATEVQWHSFTKSVIDEFGDQKSVLNELSANMGTFGSVGSSVPYYERQKRLLELLLNHPLYEVKEWAERMIEYTNNSILREKLNDEENSI</sequence>
<proteinExistence type="predicted"/>
<keyword evidence="2" id="KW-1185">Reference proteome</keyword>
<dbReference type="AlphaFoldDB" id="F2I9R3"/>
<protein>
    <submittedName>
        <fullName evidence="1">Uncharacterized protein</fullName>
    </submittedName>
</protein>
<dbReference type="EMBL" id="CP002542">
    <property type="protein sequence ID" value="AEA43059.1"/>
    <property type="molecule type" value="Genomic_DNA"/>
</dbReference>
<dbReference type="STRING" id="755732.Fluta_1061"/>
<dbReference type="Proteomes" id="UP000007463">
    <property type="component" value="Chromosome"/>
</dbReference>
<gene>
    <name evidence="1" type="ordered locus">Fluta_1061</name>
</gene>
<dbReference type="KEGG" id="fte:Fluta_1061"/>
<dbReference type="InterPro" id="IPR027417">
    <property type="entry name" value="P-loop_NTPase"/>
</dbReference>